<evidence type="ECO:0000313" key="3">
    <source>
        <dbReference type="Proteomes" id="UP000078336"/>
    </source>
</evidence>
<name>A0A178TKJ4_9BACL</name>
<feature type="binding site" evidence="1">
    <location>
        <position position="17"/>
    </location>
    <ligand>
        <name>Zn(2+)</name>
        <dbReference type="ChEBI" id="CHEBI:29105"/>
    </ligand>
</feature>
<dbReference type="GO" id="GO:0031179">
    <property type="term" value="P:peptide modification"/>
    <property type="evidence" value="ECO:0007669"/>
    <property type="project" value="InterPro"/>
</dbReference>
<dbReference type="Proteomes" id="UP000078336">
    <property type="component" value="Unassembled WGS sequence"/>
</dbReference>
<keyword evidence="1" id="KW-0862">Zinc</keyword>
<dbReference type="InterPro" id="IPR007822">
    <property type="entry name" value="LANC-like"/>
</dbReference>
<feature type="binding site" evidence="1">
    <location>
        <position position="18"/>
    </location>
    <ligand>
        <name>Zn(2+)</name>
        <dbReference type="ChEBI" id="CHEBI:29105"/>
    </ligand>
</feature>
<dbReference type="AlphaFoldDB" id="A0A178TKJ4"/>
<keyword evidence="1" id="KW-0479">Metal-binding</keyword>
<dbReference type="Gene3D" id="1.50.10.20">
    <property type="match status" value="1"/>
</dbReference>
<dbReference type="PATRIC" id="fig|33934.6.peg.2614"/>
<comment type="caution">
    <text evidence="2">The sequence shown here is derived from an EMBL/GenBank/DDBJ whole genome shotgun (WGS) entry which is preliminary data.</text>
</comment>
<proteinExistence type="predicted"/>
<dbReference type="SUPFAM" id="SSF158745">
    <property type="entry name" value="LanC-like"/>
    <property type="match status" value="1"/>
</dbReference>
<gene>
    <name evidence="2" type="ORF">TAF16_1269</name>
</gene>
<protein>
    <submittedName>
        <fullName evidence="2">Lanthionine biosynthesis cyclase LanC</fullName>
    </submittedName>
</protein>
<evidence type="ECO:0000256" key="1">
    <source>
        <dbReference type="PIRSR" id="PIRSR607822-1"/>
    </source>
</evidence>
<evidence type="ECO:0000313" key="2">
    <source>
        <dbReference type="EMBL" id="OAO80023.1"/>
    </source>
</evidence>
<reference evidence="2 3" key="1">
    <citation type="submission" date="2016-03" db="EMBL/GenBank/DDBJ databases">
        <title>Spore heat resistance.</title>
        <authorList>
            <person name="Boekhorst J."/>
            <person name="Berendsen E.M."/>
            <person name="Wells-Bennik M.H."/>
            <person name="Kuipers O.P."/>
        </authorList>
    </citation>
    <scope>NUCLEOTIDE SEQUENCE [LARGE SCALE GENOMIC DNA]</scope>
    <source>
        <strain evidence="2 3">AF16</strain>
    </source>
</reference>
<accession>A0A178TKJ4</accession>
<dbReference type="EMBL" id="LUCQ01000076">
    <property type="protein sequence ID" value="OAO80023.1"/>
    <property type="molecule type" value="Genomic_DNA"/>
</dbReference>
<organism evidence="2 3">
    <name type="scientific">Anoxybacillus flavithermus</name>
    <dbReference type="NCBI Taxonomy" id="33934"/>
    <lineage>
        <taxon>Bacteria</taxon>
        <taxon>Bacillati</taxon>
        <taxon>Bacillota</taxon>
        <taxon>Bacilli</taxon>
        <taxon>Bacillales</taxon>
        <taxon>Anoxybacillaceae</taxon>
        <taxon>Anoxybacillus</taxon>
    </lineage>
</organism>
<keyword evidence="3" id="KW-1185">Reference proteome</keyword>
<dbReference type="Pfam" id="PF05147">
    <property type="entry name" value="LANC_like"/>
    <property type="match status" value="1"/>
</dbReference>
<sequence>MKLASKRLYNIFSPSFCHGLSGVAYICNRFYEETNISDFKEAACKLVDDIIKFYNEEFPFGFKNIEESEGSTKYYDYVGLIDGTAGILLTILAIQNSKKTPWDCAFLLSEV</sequence>
<dbReference type="GO" id="GO:0046872">
    <property type="term" value="F:metal ion binding"/>
    <property type="evidence" value="ECO:0007669"/>
    <property type="project" value="UniProtKB-KW"/>
</dbReference>